<dbReference type="InterPro" id="IPR051814">
    <property type="entry name" value="NAD(P)H-dep_FMN_reductase"/>
</dbReference>
<accession>A0A4R2NEJ3</accession>
<sequence length="180" mass="19857">MKVLGISGTVVGSKTPVIVQSVLDEIKSNDQSVNIDLLNLKDYDVKFCDGRDPMTYTGDTKIVIQKITEADCYIIGTPVFQGSIPGALKNLFDLLPLSALRHKVVGYIATGGSYQHYSAVENQLRPILSYFRAYVAPGYTYVHSNHFNEKNEINSPEITGRISSLAKEILFLQKAIERGG</sequence>
<dbReference type="OrthoDB" id="1643408at2"/>
<dbReference type="AlphaFoldDB" id="A0A4R2NEJ3"/>
<dbReference type="InterPro" id="IPR005025">
    <property type="entry name" value="FMN_Rdtase-like_dom"/>
</dbReference>
<proteinExistence type="predicted"/>
<dbReference type="Proteomes" id="UP000295416">
    <property type="component" value="Unassembled WGS sequence"/>
</dbReference>
<dbReference type="PANTHER" id="PTHR43408:SF2">
    <property type="entry name" value="FMN REDUCTASE (NADPH)"/>
    <property type="match status" value="1"/>
</dbReference>
<dbReference type="InterPro" id="IPR029039">
    <property type="entry name" value="Flavoprotein-like_sf"/>
</dbReference>
<dbReference type="GO" id="GO:0016491">
    <property type="term" value="F:oxidoreductase activity"/>
    <property type="evidence" value="ECO:0007669"/>
    <property type="project" value="UniProtKB-KW"/>
</dbReference>
<dbReference type="PANTHER" id="PTHR43408">
    <property type="entry name" value="FMN REDUCTASE (NADPH)"/>
    <property type="match status" value="1"/>
</dbReference>
<reference evidence="5 6" key="1">
    <citation type="submission" date="2019-03" db="EMBL/GenBank/DDBJ databases">
        <title>Genomic Encyclopedia of Type Strains, Phase IV (KMG-IV): sequencing the most valuable type-strain genomes for metagenomic binning, comparative biology and taxonomic classification.</title>
        <authorList>
            <person name="Goeker M."/>
        </authorList>
    </citation>
    <scope>NUCLEOTIDE SEQUENCE [LARGE SCALE GENOMIC DNA]</scope>
    <source>
        <strain evidence="5 6">DSM 19377</strain>
    </source>
</reference>
<dbReference type="RefSeq" id="WP_132748347.1">
    <property type="nucleotide sequence ID" value="NZ_SLXK01000061.1"/>
</dbReference>
<dbReference type="EMBL" id="SLXK01000061">
    <property type="protein sequence ID" value="TCP19532.1"/>
    <property type="molecule type" value="Genomic_DNA"/>
</dbReference>
<feature type="domain" description="NADPH-dependent FMN reductase-like" evidence="4">
    <location>
        <begin position="1"/>
        <end position="143"/>
    </location>
</feature>
<keyword evidence="1" id="KW-0285">Flavoprotein</keyword>
<dbReference type="Pfam" id="PF03358">
    <property type="entry name" value="FMN_red"/>
    <property type="match status" value="1"/>
</dbReference>
<gene>
    <name evidence="5" type="ORF">EV207_16114</name>
</gene>
<evidence type="ECO:0000256" key="3">
    <source>
        <dbReference type="ARBA" id="ARBA00023002"/>
    </source>
</evidence>
<evidence type="ECO:0000256" key="2">
    <source>
        <dbReference type="ARBA" id="ARBA00022643"/>
    </source>
</evidence>
<dbReference type="SUPFAM" id="SSF52218">
    <property type="entry name" value="Flavoproteins"/>
    <property type="match status" value="1"/>
</dbReference>
<evidence type="ECO:0000259" key="4">
    <source>
        <dbReference type="Pfam" id="PF03358"/>
    </source>
</evidence>
<evidence type="ECO:0000256" key="1">
    <source>
        <dbReference type="ARBA" id="ARBA00022630"/>
    </source>
</evidence>
<evidence type="ECO:0000313" key="6">
    <source>
        <dbReference type="Proteomes" id="UP000295416"/>
    </source>
</evidence>
<protein>
    <submittedName>
        <fullName evidence="5">FMN reductase/FAD reductase [NAD(P)H]</fullName>
    </submittedName>
</protein>
<keyword evidence="2" id="KW-0288">FMN</keyword>
<comment type="caution">
    <text evidence="5">The sequence shown here is derived from an EMBL/GenBank/DDBJ whole genome shotgun (WGS) entry which is preliminary data.</text>
</comment>
<organism evidence="5 6">
    <name type="scientific">Scopulibacillus darangshiensis</name>
    <dbReference type="NCBI Taxonomy" id="442528"/>
    <lineage>
        <taxon>Bacteria</taxon>
        <taxon>Bacillati</taxon>
        <taxon>Bacillota</taxon>
        <taxon>Bacilli</taxon>
        <taxon>Bacillales</taxon>
        <taxon>Sporolactobacillaceae</taxon>
        <taxon>Scopulibacillus</taxon>
    </lineage>
</organism>
<keyword evidence="3" id="KW-0560">Oxidoreductase</keyword>
<dbReference type="Gene3D" id="3.40.50.360">
    <property type="match status" value="1"/>
</dbReference>
<evidence type="ECO:0000313" key="5">
    <source>
        <dbReference type="EMBL" id="TCP19532.1"/>
    </source>
</evidence>
<keyword evidence="6" id="KW-1185">Reference proteome</keyword>
<name>A0A4R2NEJ3_9BACL</name>